<keyword evidence="3 4" id="KW-0067">ATP-binding</keyword>
<dbReference type="InterPro" id="IPR052032">
    <property type="entry name" value="ATP-dep_AA_Ligase"/>
</dbReference>
<gene>
    <name evidence="6" type="ORF">H9850_07420</name>
</gene>
<evidence type="ECO:0000256" key="4">
    <source>
        <dbReference type="PROSITE-ProRule" id="PRU00409"/>
    </source>
</evidence>
<dbReference type="InterPro" id="IPR029063">
    <property type="entry name" value="SAM-dependent_MTases_sf"/>
</dbReference>
<dbReference type="GO" id="GO:0046872">
    <property type="term" value="F:metal ion binding"/>
    <property type="evidence" value="ECO:0007669"/>
    <property type="project" value="InterPro"/>
</dbReference>
<dbReference type="PROSITE" id="PS50975">
    <property type="entry name" value="ATP_GRASP"/>
    <property type="match status" value="1"/>
</dbReference>
<feature type="domain" description="ATP-grasp" evidence="5">
    <location>
        <begin position="53"/>
        <end position="259"/>
    </location>
</feature>
<dbReference type="Gene3D" id="3.40.50.150">
    <property type="entry name" value="Vaccinia Virus protein VP39"/>
    <property type="match status" value="1"/>
</dbReference>
<dbReference type="SUPFAM" id="SSF56059">
    <property type="entry name" value="Glutathione synthetase ATP-binding domain-like"/>
    <property type="match status" value="1"/>
</dbReference>
<dbReference type="InterPro" id="IPR011761">
    <property type="entry name" value="ATP-grasp"/>
</dbReference>
<keyword evidence="1" id="KW-0436">Ligase</keyword>
<keyword evidence="2 4" id="KW-0547">Nucleotide-binding</keyword>
<evidence type="ECO:0000313" key="7">
    <source>
        <dbReference type="Proteomes" id="UP000886829"/>
    </source>
</evidence>
<dbReference type="AlphaFoldDB" id="A0A9D1WDR4"/>
<organism evidence="6 7">
    <name type="scientific">Candidatus Anaerobiospirillum pullistercoris</name>
    <dbReference type="NCBI Taxonomy" id="2838452"/>
    <lineage>
        <taxon>Bacteria</taxon>
        <taxon>Pseudomonadati</taxon>
        <taxon>Pseudomonadota</taxon>
        <taxon>Gammaproteobacteria</taxon>
        <taxon>Aeromonadales</taxon>
        <taxon>Succinivibrionaceae</taxon>
        <taxon>Anaerobiospirillum</taxon>
    </lineage>
</organism>
<evidence type="ECO:0000313" key="6">
    <source>
        <dbReference type="EMBL" id="HIX57284.1"/>
    </source>
</evidence>
<dbReference type="CDD" id="cd02440">
    <property type="entry name" value="AdoMet_MTases"/>
    <property type="match status" value="1"/>
</dbReference>
<keyword evidence="6" id="KW-0489">Methyltransferase</keyword>
<comment type="caution">
    <text evidence="6">The sequence shown here is derived from an EMBL/GenBank/DDBJ whole genome shotgun (WGS) entry which is preliminary data.</text>
</comment>
<name>A0A9D1WDR4_9GAMM</name>
<protein>
    <submittedName>
        <fullName evidence="6">Methyltransferase domain-containing protein</fullName>
    </submittedName>
</protein>
<dbReference type="PANTHER" id="PTHR43585">
    <property type="entry name" value="FUMIPYRROLE BIOSYNTHESIS PROTEIN C"/>
    <property type="match status" value="1"/>
</dbReference>
<dbReference type="Pfam" id="PF13535">
    <property type="entry name" value="ATP-grasp_4"/>
    <property type="match status" value="1"/>
</dbReference>
<keyword evidence="6" id="KW-0808">Transferase</keyword>
<dbReference type="GO" id="GO:0005524">
    <property type="term" value="F:ATP binding"/>
    <property type="evidence" value="ECO:0007669"/>
    <property type="project" value="UniProtKB-UniRule"/>
</dbReference>
<accession>A0A9D1WDR4</accession>
<evidence type="ECO:0000256" key="3">
    <source>
        <dbReference type="ARBA" id="ARBA00022840"/>
    </source>
</evidence>
<dbReference type="Gene3D" id="3.30.470.20">
    <property type="entry name" value="ATP-grasp fold, B domain"/>
    <property type="match status" value="1"/>
</dbReference>
<proteinExistence type="predicted"/>
<dbReference type="Pfam" id="PF13489">
    <property type="entry name" value="Methyltransf_23"/>
    <property type="match status" value="1"/>
</dbReference>
<dbReference type="GO" id="GO:0032259">
    <property type="term" value="P:methylation"/>
    <property type="evidence" value="ECO:0007669"/>
    <property type="project" value="UniProtKB-KW"/>
</dbReference>
<evidence type="ECO:0000256" key="1">
    <source>
        <dbReference type="ARBA" id="ARBA00022598"/>
    </source>
</evidence>
<evidence type="ECO:0000256" key="2">
    <source>
        <dbReference type="ARBA" id="ARBA00022741"/>
    </source>
</evidence>
<reference evidence="6" key="2">
    <citation type="submission" date="2021-04" db="EMBL/GenBank/DDBJ databases">
        <authorList>
            <person name="Gilroy R."/>
        </authorList>
    </citation>
    <scope>NUCLEOTIDE SEQUENCE</scope>
    <source>
        <strain evidence="6">USASDec5-558</strain>
    </source>
</reference>
<dbReference type="Proteomes" id="UP000886829">
    <property type="component" value="Unassembled WGS sequence"/>
</dbReference>
<dbReference type="GO" id="GO:0008168">
    <property type="term" value="F:methyltransferase activity"/>
    <property type="evidence" value="ECO:0007669"/>
    <property type="project" value="UniProtKB-KW"/>
</dbReference>
<dbReference type="EMBL" id="DXEV01000149">
    <property type="protein sequence ID" value="HIX57284.1"/>
    <property type="molecule type" value="Genomic_DNA"/>
</dbReference>
<dbReference type="SUPFAM" id="SSF53335">
    <property type="entry name" value="S-adenosyl-L-methionine-dependent methyltransferases"/>
    <property type="match status" value="1"/>
</dbReference>
<dbReference type="GO" id="GO:0016874">
    <property type="term" value="F:ligase activity"/>
    <property type="evidence" value="ECO:0007669"/>
    <property type="project" value="UniProtKB-KW"/>
</dbReference>
<sequence>MVEEVIAQYHVTHTLALPVGRSLTILGQINDRHHFFGPSFTAVDTCTDKIKFHRFLEQHSLNAPRYMVLPPRNEVKDKRKNVYALSNNELQQVQDNLGFPLIIKPSCGSGSQGVRYCNDISALKSYLLPERFASQSILLEEVIVGTEYSTNFFVDKHGAIHMIGLYAKEISSLPFRQEVAYFVDDYSEPFVHIYPYLQSMVKALGSGCHSSFFQCDLILTTNNQPYAIDISPRMAGNIVILLEQFCGMSPIKLFVEHVLHGQTLEYTGKLPIPPKKAVLRFFSYAHAGTVQAIVPQLSTEEQRHIVSLKNNLHIGSSVGPMADGRGLAQGHIMIAHDDIAEANNLTHRYLDSFIVTTKEKSPITYEDFDCCPLCGSKHFTALPERHEITNATPMPASELGQNAIIHFTPALCENCGASFNLRGLSGHSRDLLYPNYKFIRPSTGIGAENYQTYINTVRDMAQQLQLSKDAPILEVGGYDGYLLQELARDGWQDLTLIDPSAQLDCIPPELNIKVIKDFFGSTTAKEYPEHFNLIACKDTVYMVPRIPDFISGLVNCLKPNGRLLLTAVEPFNMHALQYARLGKNAFAYIAHAYGLELVDYFKKPENTYACAIFRKPATAQQNILNPEEVIASNSTEHHTPEFIAEQERIRLQLQNTKPFAPETITDLEQKVQAALQRSGPIVVYGTGFAAFNFLDCLSDATKQQLFAPVEGQDPSLSPSRLVLVNSDPQQEGYFFLLPNGENHIVHYARNALKNQHAALVIVGALNIFFMQEIISLLKQLNCSYDDIFSATPV</sequence>
<evidence type="ECO:0000259" key="5">
    <source>
        <dbReference type="PROSITE" id="PS50975"/>
    </source>
</evidence>
<reference evidence="6" key="1">
    <citation type="journal article" date="2021" name="PeerJ">
        <title>Extensive microbial diversity within the chicken gut microbiome revealed by metagenomics and culture.</title>
        <authorList>
            <person name="Gilroy R."/>
            <person name="Ravi A."/>
            <person name="Getino M."/>
            <person name="Pursley I."/>
            <person name="Horton D.L."/>
            <person name="Alikhan N.F."/>
            <person name="Baker D."/>
            <person name="Gharbi K."/>
            <person name="Hall N."/>
            <person name="Watson M."/>
            <person name="Adriaenssens E.M."/>
            <person name="Foster-Nyarko E."/>
            <person name="Jarju S."/>
            <person name="Secka A."/>
            <person name="Antonio M."/>
            <person name="Oren A."/>
            <person name="Chaudhuri R.R."/>
            <person name="La Ragione R."/>
            <person name="Hildebrand F."/>
            <person name="Pallen M.J."/>
        </authorList>
    </citation>
    <scope>NUCLEOTIDE SEQUENCE</scope>
    <source>
        <strain evidence="6">USASDec5-558</strain>
    </source>
</reference>
<dbReference type="PANTHER" id="PTHR43585:SF2">
    <property type="entry name" value="ATP-GRASP ENZYME FSQD"/>
    <property type="match status" value="1"/>
</dbReference>